<organism evidence="23 24">
    <name type="scientific">Gryllus longicercus</name>
    <dbReference type="NCBI Taxonomy" id="2509291"/>
    <lineage>
        <taxon>Eukaryota</taxon>
        <taxon>Metazoa</taxon>
        <taxon>Ecdysozoa</taxon>
        <taxon>Arthropoda</taxon>
        <taxon>Hexapoda</taxon>
        <taxon>Insecta</taxon>
        <taxon>Pterygota</taxon>
        <taxon>Neoptera</taxon>
        <taxon>Polyneoptera</taxon>
        <taxon>Orthoptera</taxon>
        <taxon>Ensifera</taxon>
        <taxon>Gryllidea</taxon>
        <taxon>Grylloidea</taxon>
        <taxon>Gryllidae</taxon>
        <taxon>Gryllinae</taxon>
        <taxon>Gryllus</taxon>
    </lineage>
</organism>
<dbReference type="GO" id="GO:0031090">
    <property type="term" value="C:organelle membrane"/>
    <property type="evidence" value="ECO:0007669"/>
    <property type="project" value="UniProtKB-ARBA"/>
</dbReference>
<dbReference type="GO" id="GO:0019901">
    <property type="term" value="F:protein kinase binding"/>
    <property type="evidence" value="ECO:0007669"/>
    <property type="project" value="UniProtKB-ARBA"/>
</dbReference>
<sequence length="1359" mass="154049">MLYVFYVDTGTMLQFEMNYALESVAQLGEAIEKCTRIPQDKQVLLVSGGESLDSAARVCSYSAGTDTNPIYLFSKINTDTPPQPSINYGIDQDLKEQVEASDSMEPNYTSVVVRTQLAQQFYDMAREQTRVCEQLVHDQHLMQQGWAAVMANMEDITTNYRSVCENVKMTVSQFLLTRNESVELVENYRQDVAVLSKIPMIPALLEDWADLTLSCASSGRSSKEGSLQRETDPKSGSAESSGEGQEDPVKPSETQVESGNGGSSEPVSGISKSLLQWIDTKDRKFSIEGIAELCTRILNQIHTASFEELKLDAENVMEAVTKQELKEIKGLEERLYGLEQLMYEARRIVQEQKDMAMSFQQNQKRVSNLKDPSIFPDLCASHQRQLKVMSDNQHRLMDIRRRCTRAKEELCNNLFQRLRWVVFSENGMFESSNKLMAYLENTKRLRRTLDVIRQVHVSPEMYLKAVCEVVRRRSFSEAYLSWASDLACQLLRVHNEEVARRRDFQNQFSGHFLNSLFPGMEDMPPPFATQAPSPFDAQLPKLTLGDVHLLQEQLPELAPFIYLPDVDAITNFFLTKSVLGTTKVENKETMTQVQAGPSEPQSLQSADVSVSKPSPISIQTSAPKEVDRGFESETDTEEFEKVGQSPIKLTCSEATEEMPASPRVAGQASAVALLEVGVPEVKKLQASPSPSSSCSMHSPSLTHSHLSAQHHQQTQQEFATTEYYIDDSMPSSYTESSGAKCHHPPASELQRQLEDMNTLVALLQENLGNTRNEVERLRNHLVSAGRLVAEVVAVVRGELVALRVAMGSNQEFLCQCSSELLAALERHRVAMEDGEISRRDEAARVVQQLTIEHELEMDALKQEVKAFTDVKEEEIRQLKLELMDKDRQLNGLRADMEHRLEEEVAARALMVRDLEARISDMREQIGSMQQQIDRAETCKQQAIQEVQERLNREYKTELESLRSRYRLMATASMERSPSDSSLERIERADLIELMNHEAIVQQVRDDMEDQREAAVKAAVDQERAVFEARLEHELRLARTRSEAERQVWFNEAMRRVVDEKERQMEALRTREATLMAECQRYQETIRNLTDCSREAGGSLDSKMSGSTVWQLLDRIELLKAEKRRVEAELARERSRKTRTLSETAATDDAEESRLHMGHEMSSSVAVVQDSSGSRDAATSPDPASRNLHEDRLRDKLSQSTTTLIQQGKISIMSCNIGDAVLVVWDEEHQNYTILQESSTLYFLHTDCLDSLGLKIQSGDSPRRLYSTGEVIEKEYCHAKKAENRYRVPKGTKFYRVKVRPVQKENLLSRKPSTSNTAQRNDAQCEDEQLQRSEGEKEHHSNEVSVDKTDESSSSGYLKE</sequence>
<dbReference type="InterPro" id="IPR045326">
    <property type="entry name" value="ATG17-like_dom"/>
</dbReference>
<evidence type="ECO:0000256" key="4">
    <source>
        <dbReference type="ARBA" id="ARBA00004514"/>
    </source>
</evidence>
<evidence type="ECO:0000256" key="12">
    <source>
        <dbReference type="ARBA" id="ARBA00023163"/>
    </source>
</evidence>
<feature type="compositionally biased region" description="Basic and acidic residues" evidence="20">
    <location>
        <begin position="221"/>
        <end position="233"/>
    </location>
</feature>
<feature type="coiled-coil region" evidence="19">
    <location>
        <begin position="1050"/>
        <end position="1084"/>
    </location>
</feature>
<dbReference type="GO" id="GO:0015031">
    <property type="term" value="P:protein transport"/>
    <property type="evidence" value="ECO:0007669"/>
    <property type="project" value="UniProtKB-KW"/>
</dbReference>
<dbReference type="PANTHER" id="PTHR13222:SF1">
    <property type="entry name" value="RB1-INDUCIBLE COILED-COIL PROTEIN 1"/>
    <property type="match status" value="1"/>
</dbReference>
<dbReference type="GO" id="GO:0000422">
    <property type="term" value="P:autophagy of mitochondrion"/>
    <property type="evidence" value="ECO:0007669"/>
    <property type="project" value="TreeGrafter"/>
</dbReference>
<comment type="subcellular location">
    <subcellularLocation>
        <location evidence="4">Cytoplasm</location>
        <location evidence="4">Cytosol</location>
    </subcellularLocation>
    <subcellularLocation>
        <location evidence="3">Lysosome</location>
    </subcellularLocation>
    <subcellularLocation>
        <location evidence="1">Nucleus</location>
    </subcellularLocation>
    <subcellularLocation>
        <location evidence="2">Preautophagosomal structure</location>
    </subcellularLocation>
</comment>
<feature type="coiled-coil region" evidence="19">
    <location>
        <begin position="857"/>
        <end position="964"/>
    </location>
</feature>
<evidence type="ECO:0000256" key="19">
    <source>
        <dbReference type="SAM" id="Coils"/>
    </source>
</evidence>
<dbReference type="GO" id="GO:0061723">
    <property type="term" value="P:glycophagy"/>
    <property type="evidence" value="ECO:0007669"/>
    <property type="project" value="TreeGrafter"/>
</dbReference>
<accession>A0AAN9WQC9</accession>
<dbReference type="Pfam" id="PF04108">
    <property type="entry name" value="ATG17_like"/>
    <property type="match status" value="1"/>
</dbReference>
<keyword evidence="8" id="KW-0653">Protein transport</keyword>
<feature type="compositionally biased region" description="Low complexity" evidence="20">
    <location>
        <begin position="687"/>
        <end position="700"/>
    </location>
</feature>
<feature type="region of interest" description="Disordered" evidence="20">
    <location>
        <begin position="684"/>
        <end position="703"/>
    </location>
</feature>
<evidence type="ECO:0000313" key="23">
    <source>
        <dbReference type="EMBL" id="KAK7873594.1"/>
    </source>
</evidence>
<comment type="function">
    <text evidence="16">Involved in autophagy. Regulates early events but also late events of autophagosome formation through direct interaction with Atg16L1. Required for the formation of the autophagosome-like double-membrane structure that surrounds the Salmonella-containing vacuole (SCV) during S.typhimurium infection and subsequent xenophagy. Involved in repair of DNA damage caused by ionizing radiation, which subsequently improves cell survival by decreasing apoptosis. Inhibits PTK2/FAK1 and PTK2B/PYK2 kinase activity, affecting their downstream signaling pathways. Plays a role as a modulator of TGF-beta-signaling by restricting substrate specificity of RNF111. Functions as a DNA-binding transcription factor. Is a potent regulator of the RB1 pathway through induction of RB1 expression. Plays a crucial role in muscular differentiation. Plays an indispensable role in fetal hematopoiesis and in the regulation of neuronal homeostasis.</text>
</comment>
<proteinExistence type="predicted"/>
<dbReference type="GO" id="GO:0060090">
    <property type="term" value="F:molecular adaptor activity"/>
    <property type="evidence" value="ECO:0007669"/>
    <property type="project" value="TreeGrafter"/>
</dbReference>
<feature type="region of interest" description="Disordered" evidence="20">
    <location>
        <begin position="218"/>
        <end position="268"/>
    </location>
</feature>
<keyword evidence="24" id="KW-1185">Reference proteome</keyword>
<keyword evidence="14" id="KW-0539">Nucleus</keyword>
<evidence type="ECO:0000256" key="8">
    <source>
        <dbReference type="ARBA" id="ARBA00022927"/>
    </source>
</evidence>
<dbReference type="Gene3D" id="3.10.20.90">
    <property type="entry name" value="Phosphatidylinositol 3-kinase Catalytic Subunit, Chain A, domain 1"/>
    <property type="match status" value="1"/>
</dbReference>
<dbReference type="Pfam" id="PF10377">
    <property type="entry name" value="ATG11"/>
    <property type="match status" value="1"/>
</dbReference>
<evidence type="ECO:0000256" key="20">
    <source>
        <dbReference type="SAM" id="MobiDB-lite"/>
    </source>
</evidence>
<dbReference type="GO" id="GO:0000045">
    <property type="term" value="P:autophagosome assembly"/>
    <property type="evidence" value="ECO:0007669"/>
    <property type="project" value="InterPro"/>
</dbReference>
<name>A0AAN9WQC9_9ORTH</name>
<feature type="compositionally biased region" description="Polar residues" evidence="20">
    <location>
        <begin position="252"/>
        <end position="268"/>
    </location>
</feature>
<evidence type="ECO:0000256" key="9">
    <source>
        <dbReference type="ARBA" id="ARBA00023006"/>
    </source>
</evidence>
<feature type="region of interest" description="Disordered" evidence="20">
    <location>
        <begin position="590"/>
        <end position="644"/>
    </location>
</feature>
<comment type="caution">
    <text evidence="23">The sequence shown here is derived from an EMBL/GenBank/DDBJ whole genome shotgun (WGS) entry which is preliminary data.</text>
</comment>
<keyword evidence="12" id="KW-0804">Transcription</keyword>
<evidence type="ECO:0000313" key="24">
    <source>
        <dbReference type="Proteomes" id="UP001378592"/>
    </source>
</evidence>
<evidence type="ECO:0000256" key="10">
    <source>
        <dbReference type="ARBA" id="ARBA00023015"/>
    </source>
</evidence>
<dbReference type="InterPro" id="IPR040040">
    <property type="entry name" value="ATG11"/>
</dbReference>
<gene>
    <name evidence="23" type="ORF">R5R35_009290</name>
</gene>
<feature type="compositionally biased region" description="Polar residues" evidence="20">
    <location>
        <begin position="1160"/>
        <end position="1173"/>
    </location>
</feature>
<keyword evidence="13" id="KW-0458">Lysosome</keyword>
<feature type="domain" description="Autophagy protein ATG17-like" evidence="21">
    <location>
        <begin position="117"/>
        <end position="513"/>
    </location>
</feature>
<dbReference type="Proteomes" id="UP001378592">
    <property type="component" value="Unassembled WGS sequence"/>
</dbReference>
<dbReference type="EMBL" id="JAZDUA010000011">
    <property type="protein sequence ID" value="KAK7873594.1"/>
    <property type="molecule type" value="Genomic_DNA"/>
</dbReference>
<dbReference type="GO" id="GO:0034517">
    <property type="term" value="P:ribophagy"/>
    <property type="evidence" value="ECO:0007669"/>
    <property type="project" value="TreeGrafter"/>
</dbReference>
<dbReference type="GO" id="GO:0008285">
    <property type="term" value="P:negative regulation of cell population proliferation"/>
    <property type="evidence" value="ECO:0007669"/>
    <property type="project" value="UniProtKB-ARBA"/>
</dbReference>
<dbReference type="FunFam" id="3.10.20.90:FF:000049">
    <property type="entry name" value="RB1-inducible coiled-coil protein 1 isoform X1"/>
    <property type="match status" value="1"/>
</dbReference>
<keyword evidence="5" id="KW-0813">Transport</keyword>
<evidence type="ECO:0000256" key="13">
    <source>
        <dbReference type="ARBA" id="ARBA00023228"/>
    </source>
</evidence>
<feature type="region of interest" description="Disordered" evidence="20">
    <location>
        <begin position="1128"/>
        <end position="1194"/>
    </location>
</feature>
<keyword evidence="9" id="KW-0072">Autophagy</keyword>
<dbReference type="GO" id="GO:0034045">
    <property type="term" value="C:phagophore assembly site membrane"/>
    <property type="evidence" value="ECO:0007669"/>
    <property type="project" value="TreeGrafter"/>
</dbReference>
<evidence type="ECO:0000256" key="18">
    <source>
        <dbReference type="ARBA" id="ARBA00080154"/>
    </source>
</evidence>
<dbReference type="GO" id="GO:0034727">
    <property type="term" value="P:piecemeal microautophagy of the nucleus"/>
    <property type="evidence" value="ECO:0007669"/>
    <property type="project" value="TreeGrafter"/>
</dbReference>
<keyword evidence="11 19" id="KW-0175">Coiled coil</keyword>
<evidence type="ECO:0000259" key="22">
    <source>
        <dbReference type="Pfam" id="PF10377"/>
    </source>
</evidence>
<keyword evidence="6" id="KW-0963">Cytoplasm</keyword>
<evidence type="ECO:0000256" key="2">
    <source>
        <dbReference type="ARBA" id="ARBA00004329"/>
    </source>
</evidence>
<feature type="compositionally biased region" description="Polar residues" evidence="20">
    <location>
        <begin position="1310"/>
        <end position="1321"/>
    </location>
</feature>
<evidence type="ECO:0000256" key="1">
    <source>
        <dbReference type="ARBA" id="ARBA00004123"/>
    </source>
</evidence>
<dbReference type="CDD" id="cd17060">
    <property type="entry name" value="Ubl_RB1CC1"/>
    <property type="match status" value="1"/>
</dbReference>
<dbReference type="GO" id="GO:0005634">
    <property type="term" value="C:nucleus"/>
    <property type="evidence" value="ECO:0007669"/>
    <property type="project" value="UniProtKB-SubCell"/>
</dbReference>
<evidence type="ECO:0000256" key="3">
    <source>
        <dbReference type="ARBA" id="ARBA00004371"/>
    </source>
</evidence>
<evidence type="ECO:0000256" key="7">
    <source>
        <dbReference type="ARBA" id="ARBA00022553"/>
    </source>
</evidence>
<reference evidence="23 24" key="1">
    <citation type="submission" date="2024-03" db="EMBL/GenBank/DDBJ databases">
        <title>The genome assembly and annotation of the cricket Gryllus longicercus Weissman &amp; Gray.</title>
        <authorList>
            <person name="Szrajer S."/>
            <person name="Gray D."/>
            <person name="Ylla G."/>
        </authorList>
    </citation>
    <scope>NUCLEOTIDE SEQUENCE [LARGE SCALE GENOMIC DNA]</scope>
    <source>
        <strain evidence="23">DAG 2021-001</strain>
        <tissue evidence="23">Whole body minus gut</tissue>
    </source>
</reference>
<feature type="domain" description="Autophagy-related protein 11 C-terminal" evidence="22">
    <location>
        <begin position="1195"/>
        <end position="1299"/>
    </location>
</feature>
<keyword evidence="15" id="KW-0131">Cell cycle</keyword>
<feature type="compositionally biased region" description="Polar residues" evidence="20">
    <location>
        <begin position="590"/>
        <end position="622"/>
    </location>
</feature>
<dbReference type="GO" id="GO:0061709">
    <property type="term" value="P:reticulophagy"/>
    <property type="evidence" value="ECO:0007669"/>
    <property type="project" value="TreeGrafter"/>
</dbReference>
<evidence type="ECO:0000256" key="14">
    <source>
        <dbReference type="ARBA" id="ARBA00023242"/>
    </source>
</evidence>
<evidence type="ECO:0000256" key="5">
    <source>
        <dbReference type="ARBA" id="ARBA00022448"/>
    </source>
</evidence>
<protein>
    <recommendedName>
        <fullName evidence="17">RB1-inducible coiled-coil protein 1</fullName>
    </recommendedName>
    <alternativeName>
        <fullName evidence="18">FAK family kinase-interacting protein of 200 kDa</fullName>
    </alternativeName>
</protein>
<dbReference type="InterPro" id="IPR019460">
    <property type="entry name" value="Atg11_C"/>
</dbReference>
<evidence type="ECO:0000256" key="17">
    <source>
        <dbReference type="ARBA" id="ARBA00069790"/>
    </source>
</evidence>
<evidence type="ECO:0000256" key="15">
    <source>
        <dbReference type="ARBA" id="ARBA00023306"/>
    </source>
</evidence>
<feature type="region of interest" description="Disordered" evidence="20">
    <location>
        <begin position="1304"/>
        <end position="1359"/>
    </location>
</feature>
<dbReference type="PANTHER" id="PTHR13222">
    <property type="entry name" value="RB1-INDUCIBLE COILED-COIL"/>
    <property type="match status" value="1"/>
</dbReference>
<keyword evidence="10" id="KW-0805">Transcription regulation</keyword>
<evidence type="ECO:0000256" key="16">
    <source>
        <dbReference type="ARBA" id="ARBA00053494"/>
    </source>
</evidence>
<dbReference type="GO" id="GO:0005764">
    <property type="term" value="C:lysosome"/>
    <property type="evidence" value="ECO:0007669"/>
    <property type="project" value="UniProtKB-SubCell"/>
</dbReference>
<dbReference type="GO" id="GO:1990316">
    <property type="term" value="C:Atg1/ULK1 kinase complex"/>
    <property type="evidence" value="ECO:0007669"/>
    <property type="project" value="TreeGrafter"/>
</dbReference>
<keyword evidence="7" id="KW-0597">Phosphoprotein</keyword>
<evidence type="ECO:0000259" key="21">
    <source>
        <dbReference type="Pfam" id="PF04108"/>
    </source>
</evidence>
<dbReference type="GO" id="GO:0005829">
    <property type="term" value="C:cytosol"/>
    <property type="evidence" value="ECO:0007669"/>
    <property type="project" value="UniProtKB-SubCell"/>
</dbReference>
<evidence type="ECO:0000256" key="6">
    <source>
        <dbReference type="ARBA" id="ARBA00022490"/>
    </source>
</evidence>
<feature type="compositionally biased region" description="Basic and acidic residues" evidence="20">
    <location>
        <begin position="1328"/>
        <end position="1350"/>
    </location>
</feature>
<feature type="coiled-coil region" evidence="19">
    <location>
        <begin position="746"/>
        <end position="780"/>
    </location>
</feature>
<evidence type="ECO:0000256" key="11">
    <source>
        <dbReference type="ARBA" id="ARBA00023054"/>
    </source>
</evidence>